<dbReference type="AlphaFoldDB" id="A0A4Y2KQ07"/>
<reference evidence="1 2" key="1">
    <citation type="journal article" date="2019" name="Sci. Rep.">
        <title>Orb-weaving spider Araneus ventricosus genome elucidates the spidroin gene catalogue.</title>
        <authorList>
            <person name="Kono N."/>
            <person name="Nakamura H."/>
            <person name="Ohtoshi R."/>
            <person name="Moran D.A.P."/>
            <person name="Shinohara A."/>
            <person name="Yoshida Y."/>
            <person name="Fujiwara M."/>
            <person name="Mori M."/>
            <person name="Tomita M."/>
            <person name="Arakawa K."/>
        </authorList>
    </citation>
    <scope>NUCLEOTIDE SEQUENCE [LARGE SCALE GENOMIC DNA]</scope>
</reference>
<comment type="caution">
    <text evidence="1">The sequence shown here is derived from an EMBL/GenBank/DDBJ whole genome shotgun (WGS) entry which is preliminary data.</text>
</comment>
<accession>A0A4Y2KQ07</accession>
<gene>
    <name evidence="1" type="ORF">AVEN_181143_1</name>
</gene>
<protein>
    <submittedName>
        <fullName evidence="1">Uncharacterized protein</fullName>
    </submittedName>
</protein>
<evidence type="ECO:0000313" key="1">
    <source>
        <dbReference type="EMBL" id="GBN03563.1"/>
    </source>
</evidence>
<sequence>MAPVNGRRVTPIPEPVLRACVSSSGGEHSRSLLSDDSCGRNRFLPSLPLASRMPRHSLQKLVFLCLQDCKVFRWLTLLQINNGKPGRWNWMFLIGGNRRFFIKIFTITEIVYKCNRQCPR</sequence>
<organism evidence="1 2">
    <name type="scientific">Araneus ventricosus</name>
    <name type="common">Orbweaver spider</name>
    <name type="synonym">Epeira ventricosa</name>
    <dbReference type="NCBI Taxonomy" id="182803"/>
    <lineage>
        <taxon>Eukaryota</taxon>
        <taxon>Metazoa</taxon>
        <taxon>Ecdysozoa</taxon>
        <taxon>Arthropoda</taxon>
        <taxon>Chelicerata</taxon>
        <taxon>Arachnida</taxon>
        <taxon>Araneae</taxon>
        <taxon>Araneomorphae</taxon>
        <taxon>Entelegynae</taxon>
        <taxon>Araneoidea</taxon>
        <taxon>Araneidae</taxon>
        <taxon>Araneus</taxon>
    </lineage>
</organism>
<evidence type="ECO:0000313" key="2">
    <source>
        <dbReference type="Proteomes" id="UP000499080"/>
    </source>
</evidence>
<proteinExistence type="predicted"/>
<dbReference type="EMBL" id="BGPR01004807">
    <property type="protein sequence ID" value="GBN03563.1"/>
    <property type="molecule type" value="Genomic_DNA"/>
</dbReference>
<keyword evidence="2" id="KW-1185">Reference proteome</keyword>
<dbReference type="Proteomes" id="UP000499080">
    <property type="component" value="Unassembled WGS sequence"/>
</dbReference>
<name>A0A4Y2KQ07_ARAVE</name>